<dbReference type="CDD" id="cd07067">
    <property type="entry name" value="HP_PGM_like"/>
    <property type="match status" value="1"/>
</dbReference>
<dbReference type="SMART" id="SM00855">
    <property type="entry name" value="PGAM"/>
    <property type="match status" value="1"/>
</dbReference>
<dbReference type="EMBL" id="OZ021736">
    <property type="protein sequence ID" value="CAK9315192.1"/>
    <property type="molecule type" value="Genomic_DNA"/>
</dbReference>
<evidence type="ECO:0000313" key="2">
    <source>
        <dbReference type="EMBL" id="CAK9315192.1"/>
    </source>
</evidence>
<reference evidence="2 3" key="1">
    <citation type="submission" date="2024-03" db="EMBL/GenBank/DDBJ databases">
        <authorList>
            <person name="Gkanogiannis A."/>
            <person name="Becerra Lopez-Lavalle L."/>
        </authorList>
    </citation>
    <scope>NUCLEOTIDE SEQUENCE [LARGE SCALE GENOMIC DNA]</scope>
</reference>
<evidence type="ECO:0000256" key="1">
    <source>
        <dbReference type="ARBA" id="ARBA00038362"/>
    </source>
</evidence>
<protein>
    <recommendedName>
        <fullName evidence="4">Phosphoglycerate mutase-like protein 4</fullName>
    </recommendedName>
</protein>
<dbReference type="InterPro" id="IPR013078">
    <property type="entry name" value="His_Pase_superF_clade-1"/>
</dbReference>
<dbReference type="Proteomes" id="UP001642487">
    <property type="component" value="Chromosome 2"/>
</dbReference>
<dbReference type="Gene3D" id="3.40.50.1240">
    <property type="entry name" value="Phosphoglycerate mutase-like"/>
    <property type="match status" value="1"/>
</dbReference>
<keyword evidence="3" id="KW-1185">Reference proteome</keyword>
<evidence type="ECO:0000313" key="3">
    <source>
        <dbReference type="Proteomes" id="UP001642487"/>
    </source>
</evidence>
<dbReference type="Pfam" id="PF00300">
    <property type="entry name" value="His_Phos_1"/>
    <property type="match status" value="1"/>
</dbReference>
<dbReference type="PROSITE" id="PS00175">
    <property type="entry name" value="PG_MUTASE"/>
    <property type="match status" value="1"/>
</dbReference>
<accession>A0ABP0Y5C7</accession>
<dbReference type="InterPro" id="IPR050275">
    <property type="entry name" value="PGM_Phosphatase"/>
</dbReference>
<dbReference type="InterPro" id="IPR001345">
    <property type="entry name" value="PG/BPGM_mutase_AS"/>
</dbReference>
<dbReference type="PANTHER" id="PTHR48100">
    <property type="entry name" value="BROAD-SPECIFICITY PHOSPHATASE YOR283W-RELATED"/>
    <property type="match status" value="1"/>
</dbReference>
<name>A0ABP0Y5C7_9ROSI</name>
<proteinExistence type="inferred from homology"/>
<comment type="similarity">
    <text evidence="1">Belongs to the phosphoglycerate mutase family.</text>
</comment>
<dbReference type="PANTHER" id="PTHR48100:SF34">
    <property type="entry name" value="PHOSPHOGLYCERATE MUTASE-LIKE PROTEIN 4"/>
    <property type="match status" value="1"/>
</dbReference>
<evidence type="ECO:0008006" key="4">
    <source>
        <dbReference type="Google" id="ProtNLM"/>
    </source>
</evidence>
<dbReference type="InterPro" id="IPR029033">
    <property type="entry name" value="His_PPase_superfam"/>
</dbReference>
<gene>
    <name evidence="2" type="ORF">CITCOLO1_LOCUS6975</name>
</gene>
<dbReference type="SUPFAM" id="SSF53254">
    <property type="entry name" value="Phosphoglycerate mutase-like"/>
    <property type="match status" value="1"/>
</dbReference>
<sequence length="408" mass="45170">MVLIGTIPYEKFEIVVDILFNVGITIIMKLMLNVLDPIHAHNCDSADLRNGDQGHHSDLEHPWDHHYPWSCLSLMGSSRLHCLHIYIGLYLQNSQKRGWSDRTLGTNSNETEVLNGARYVLMSALRFHLLTTAPPISASKSSLPFLNSSHLKSTSSKRILDVLIFTSFETLSLRNAISSMAESDFSYVNPAVAEIIVIRHGETAWNADGRIQGHLDVELNEAGRQQAVAVANRLAEEPPISAVYSSDLKRALETAQIIATTCGNPEVIKDPDLRERNLGDLQGLVYREAVITNPEASEALRSHRSDQTIPGGGESLDQLYQRCTSSLQKIGNKHRGQRVVVVTHGGTIRALCKRADPHRRGGKILNTSVNVFHLSDGDKWKIKTWGDVSHLDQTDYLQSGFGGEKNSG</sequence>
<organism evidence="2 3">
    <name type="scientific">Citrullus colocynthis</name>
    <name type="common">colocynth</name>
    <dbReference type="NCBI Taxonomy" id="252529"/>
    <lineage>
        <taxon>Eukaryota</taxon>
        <taxon>Viridiplantae</taxon>
        <taxon>Streptophyta</taxon>
        <taxon>Embryophyta</taxon>
        <taxon>Tracheophyta</taxon>
        <taxon>Spermatophyta</taxon>
        <taxon>Magnoliopsida</taxon>
        <taxon>eudicotyledons</taxon>
        <taxon>Gunneridae</taxon>
        <taxon>Pentapetalae</taxon>
        <taxon>rosids</taxon>
        <taxon>fabids</taxon>
        <taxon>Cucurbitales</taxon>
        <taxon>Cucurbitaceae</taxon>
        <taxon>Benincaseae</taxon>
        <taxon>Citrullus</taxon>
    </lineage>
</organism>